<keyword evidence="4" id="KW-0547">Nucleotide-binding</keyword>
<dbReference type="Gene3D" id="2.170.16.10">
    <property type="entry name" value="Hedgehog/Intein (Hint) domain"/>
    <property type="match status" value="1"/>
</dbReference>
<accession>A0A9Y1FNW5</accession>
<gene>
    <name evidence="4" type="ORF">K9W46_14530</name>
</gene>
<keyword evidence="4" id="KW-0067">ATP-binding</keyword>
<dbReference type="InterPro" id="IPR003587">
    <property type="entry name" value="Hint_dom_N"/>
</dbReference>
<dbReference type="CDD" id="cd00081">
    <property type="entry name" value="Hint"/>
    <property type="match status" value="1"/>
</dbReference>
<sequence>MTRDRKETDITKFNNDDTKNRSGKEQVLEKEEPLLDISFNDTSEISVPPRLIDQVIGQDEAVEIIKKAALQKRHIMLIGDPGTGKSMLGQAMAELLPKEDLVDILCLPNPKYPNQPRIATLPAGHGTRKVQMDTELARKKGNKRFVVSLIILIAIIGYAIIATSSRPDLQPQTLLMAMFVGFFIFFMLNQSRSRPEALIPKLLVDNSNSKRAPFNDATGSHAGALLGDVRHDPFQSFFYTNNLLLKYSNKSLYKSFSELVDKLFIEEGRIVEKDKKRNYEAVILKRGELKVLSDNNGKLSFVNVLSVNRYDYDGNLIKITTECGKSIITTPEHKIAIIDENQGIKYIKAIDITMDNKLLSTDSVILDEEDIIKTYPKKHQKQAFLYKRYLEVKEQHPDWGYKKISLSLSQKESKCRWWHNGKHLPIAIKAVNMLKEKGLIPLTLQNPKLPVISRVIGSLFGDGGIFTNLNAIFLSSKELDSVKEFGKDLACIFGENISQNSRIIEGGEKGHSWCYQNTNRSVIRFFMALGAPIGNKTKLEFHIPAWIYSNEDLQDEFFGSYLGGELGVPIVHKKGRFLNTLDVGITADEHTFNNRYMFLEAVRDYLNSKGIKTNSISKRSIKENKYLVRLLISTKYENLMQFTKNVKLKYCMYKTEKLLNTLDEFTSIKYNRYKELTESDIGAERAMQLLNLSPRALYYIISQMEEKA</sequence>
<keyword evidence="2" id="KW-1133">Transmembrane helix</keyword>
<evidence type="ECO:0000256" key="2">
    <source>
        <dbReference type="SAM" id="Phobius"/>
    </source>
</evidence>
<dbReference type="GO" id="GO:0005524">
    <property type="term" value="F:ATP binding"/>
    <property type="evidence" value="ECO:0007669"/>
    <property type="project" value="UniProtKB-KW"/>
</dbReference>
<keyword evidence="2" id="KW-0472">Membrane</keyword>
<dbReference type="InterPro" id="IPR027417">
    <property type="entry name" value="P-loop_NTPase"/>
</dbReference>
<organism evidence="4">
    <name type="scientific">Candidatus Heimdallarchaeum endolithica</name>
    <dbReference type="NCBI Taxonomy" id="2876572"/>
    <lineage>
        <taxon>Archaea</taxon>
        <taxon>Promethearchaeati</taxon>
        <taxon>Candidatus Heimdallarchaeota</taxon>
        <taxon>Candidatus Heimdallarchaeia (ex Rinke et al. 2021) (nom. nud.)</taxon>
        <taxon>Candidatus Heimdallarchaeales</taxon>
        <taxon>Candidatus Heimdallarchaeaceae</taxon>
        <taxon>Candidatus Heimdallarchaeum</taxon>
    </lineage>
</organism>
<dbReference type="InterPro" id="IPR000523">
    <property type="entry name" value="Mg_chelatse_chII-like_cat_dom"/>
</dbReference>
<feature type="transmembrane region" description="Helical" evidence="2">
    <location>
        <begin position="169"/>
        <end position="188"/>
    </location>
</feature>
<evidence type="ECO:0000259" key="3">
    <source>
        <dbReference type="SMART" id="SM00306"/>
    </source>
</evidence>
<proteinExistence type="predicted"/>
<feature type="transmembrane region" description="Helical" evidence="2">
    <location>
        <begin position="145"/>
        <end position="163"/>
    </location>
</feature>
<dbReference type="SMART" id="SM00306">
    <property type="entry name" value="HintN"/>
    <property type="match status" value="1"/>
</dbReference>
<name>A0A9Y1FNW5_9ARCH</name>
<dbReference type="SUPFAM" id="SSF51294">
    <property type="entry name" value="Hedgehog/intein (Hint) domain"/>
    <property type="match status" value="1"/>
</dbReference>
<keyword evidence="2" id="KW-0812">Transmembrane</keyword>
<dbReference type="Pfam" id="PF01078">
    <property type="entry name" value="Mg_chelatase"/>
    <property type="match status" value="1"/>
</dbReference>
<dbReference type="InterPro" id="IPR036844">
    <property type="entry name" value="Hint_dom_sf"/>
</dbReference>
<dbReference type="SUPFAM" id="SSF52540">
    <property type="entry name" value="P-loop containing nucleoside triphosphate hydrolases"/>
    <property type="match status" value="1"/>
</dbReference>
<feature type="region of interest" description="Disordered" evidence="1">
    <location>
        <begin position="1"/>
        <end position="29"/>
    </location>
</feature>
<dbReference type="NCBIfam" id="TIGR01445">
    <property type="entry name" value="intein_Nterm"/>
    <property type="match status" value="1"/>
</dbReference>
<reference evidence="4" key="1">
    <citation type="journal article" date="2022" name="Nat. Microbiol.">
        <title>Unique mobile elements and scalable gene flow at the prokaryote-eukaryote boundary revealed by circularized Asgard archaea genomes.</title>
        <authorList>
            <person name="Wu F."/>
            <person name="Speth D.R."/>
            <person name="Philosof A."/>
            <person name="Cremiere A."/>
            <person name="Narayanan A."/>
            <person name="Barco R.A."/>
            <person name="Connon S.A."/>
            <person name="Amend J.P."/>
            <person name="Antoshechkin I.A."/>
            <person name="Orphan V.J."/>
        </authorList>
    </citation>
    <scope>NUCLEOTIDE SEQUENCE</scope>
    <source>
        <strain evidence="4">PR6</strain>
    </source>
</reference>
<dbReference type="EMBL" id="CP084167">
    <property type="protein sequence ID" value="UJG43571.1"/>
    <property type="molecule type" value="Genomic_DNA"/>
</dbReference>
<feature type="domain" description="Hint" evidence="3">
    <location>
        <begin position="234"/>
        <end position="362"/>
    </location>
</feature>
<dbReference type="CDD" id="cd00009">
    <property type="entry name" value="AAA"/>
    <property type="match status" value="1"/>
</dbReference>
<dbReference type="AlphaFoldDB" id="A0A9Y1FNW5"/>
<dbReference type="Gene3D" id="3.40.50.300">
    <property type="entry name" value="P-loop containing nucleotide triphosphate hydrolases"/>
    <property type="match status" value="1"/>
</dbReference>
<dbReference type="InterPro" id="IPR006141">
    <property type="entry name" value="Intein_N"/>
</dbReference>
<protein>
    <submittedName>
        <fullName evidence="4">ATP-binding protein</fullName>
    </submittedName>
</protein>
<dbReference type="Proteomes" id="UP001200513">
    <property type="component" value="Chromosome"/>
</dbReference>
<evidence type="ECO:0000313" key="4">
    <source>
        <dbReference type="EMBL" id="UJG43571.1"/>
    </source>
</evidence>
<evidence type="ECO:0000256" key="1">
    <source>
        <dbReference type="SAM" id="MobiDB-lite"/>
    </source>
</evidence>
<dbReference type="GO" id="GO:0016539">
    <property type="term" value="P:intein-mediated protein splicing"/>
    <property type="evidence" value="ECO:0007669"/>
    <property type="project" value="InterPro"/>
</dbReference>